<reference evidence="2" key="1">
    <citation type="submission" date="2018-02" db="EMBL/GenBank/DDBJ databases">
        <title>Rhizophora mucronata_Transcriptome.</title>
        <authorList>
            <person name="Meera S.P."/>
            <person name="Sreeshan A."/>
            <person name="Augustine A."/>
        </authorList>
    </citation>
    <scope>NUCLEOTIDE SEQUENCE</scope>
    <source>
        <tissue evidence="2">Leaf</tissue>
    </source>
</reference>
<keyword evidence="1" id="KW-0472">Membrane</keyword>
<sequence length="57" mass="6960">MHERLLSFNFMSTIGRACLPTLYDLAEASRFFFFFFYLEIITMKILLLLFIFFIFIF</sequence>
<evidence type="ECO:0000313" key="2">
    <source>
        <dbReference type="EMBL" id="MBX36813.1"/>
    </source>
</evidence>
<proteinExistence type="predicted"/>
<protein>
    <submittedName>
        <fullName evidence="2">Uncharacterized protein</fullName>
    </submittedName>
</protein>
<organism evidence="2">
    <name type="scientific">Rhizophora mucronata</name>
    <name type="common">Asiatic mangrove</name>
    <dbReference type="NCBI Taxonomy" id="61149"/>
    <lineage>
        <taxon>Eukaryota</taxon>
        <taxon>Viridiplantae</taxon>
        <taxon>Streptophyta</taxon>
        <taxon>Embryophyta</taxon>
        <taxon>Tracheophyta</taxon>
        <taxon>Spermatophyta</taxon>
        <taxon>Magnoliopsida</taxon>
        <taxon>eudicotyledons</taxon>
        <taxon>Gunneridae</taxon>
        <taxon>Pentapetalae</taxon>
        <taxon>rosids</taxon>
        <taxon>fabids</taxon>
        <taxon>Malpighiales</taxon>
        <taxon>Rhizophoraceae</taxon>
        <taxon>Rhizophora</taxon>
    </lineage>
</organism>
<dbReference type="AlphaFoldDB" id="A0A2P2N2U4"/>
<keyword evidence="1" id="KW-0812">Transmembrane</keyword>
<dbReference type="EMBL" id="GGEC01056329">
    <property type="protein sequence ID" value="MBX36813.1"/>
    <property type="molecule type" value="Transcribed_RNA"/>
</dbReference>
<accession>A0A2P2N2U4</accession>
<feature type="transmembrane region" description="Helical" evidence="1">
    <location>
        <begin position="31"/>
        <end position="56"/>
    </location>
</feature>
<evidence type="ECO:0000256" key="1">
    <source>
        <dbReference type="SAM" id="Phobius"/>
    </source>
</evidence>
<keyword evidence="1" id="KW-1133">Transmembrane helix</keyword>
<name>A0A2P2N2U4_RHIMU</name>